<dbReference type="EMBL" id="KI968756">
    <property type="protein sequence ID" value="EUN25150.1"/>
    <property type="molecule type" value="Genomic_DNA"/>
</dbReference>
<sequence length="729" mass="80526">MSHCNANYLHSRLFADPEWLGYPHDGYDPVSLRQYLEVRPRNQSSMNILAASYQSMLTFGLLEAVIEAPIAEDMLVHKDHSGKLVMTTRHLVDIMRNWLSRIEQTPTQLLEPWFKRARENLRSAHSLVVSLITINFAPFELLGDAMPSMVCFIAIIAEALVSAHARMALGLRMPTEGFSWSMIWVPPIRKILQEELHAVGWCSYTTEYLISTTSVSSLRYVCNQGPIDDGKSHSGCTPQHCVAYDIDTATYVAKHHSRCKSLTKTPETLCEFFRPVLEQVLNCIGNGQIPVVTLNSSGLEVHKSTDIPYVALSHVWADGLGSTSENGLPLCQLQQLSALVSTLRPNAAFWIDSICVPKAELARKKAIGMMARTYQDAEAVLVLDSSLQLMNSTESLGAKLLAVLTSGWMRRLWTLQEGVLAKQLYIQFADTHKALGDLIPPISDMLLQPYQTDLAAELFRLMKQSGYGTYTIGDVARSLRWRDTTRATDETLAIASLLGIQVLPFLDLPGEKRMALLFKELHTFPKNILFLLGSKLDIPGSRWIPVSLMAAQNGSKSGIEIASQGADATYTSEGLQATYYALSFPERTIKTGKPWMIRDKKSNRLYQVVELPSTTETTYQCSMVLTMTSIPRGSASPCVTALGSKRPPEPSADGSSTVPCEYQRRLVLVDIAKDGPAMKGVESVVDATASGMLQSKSLEPPQIPPGYLWDLLDEGIGMHTGCAPIKTLL</sequence>
<dbReference type="RefSeq" id="XP_014554724.1">
    <property type="nucleotide sequence ID" value="XM_014699238.1"/>
</dbReference>
<dbReference type="AlphaFoldDB" id="W7EHC7"/>
<evidence type="ECO:0000313" key="3">
    <source>
        <dbReference type="Proteomes" id="UP000054337"/>
    </source>
</evidence>
<protein>
    <recommendedName>
        <fullName evidence="1">Heterokaryon incompatibility domain-containing protein</fullName>
    </recommendedName>
</protein>
<gene>
    <name evidence="2" type="ORF">COCVIDRAFT_28296</name>
</gene>
<keyword evidence="3" id="KW-1185">Reference proteome</keyword>
<dbReference type="Pfam" id="PF06985">
    <property type="entry name" value="HET"/>
    <property type="match status" value="1"/>
</dbReference>
<reference evidence="2 3" key="1">
    <citation type="journal article" date="2013" name="PLoS Genet.">
        <title>Comparative genome structure, secondary metabolite, and effector coding capacity across Cochliobolus pathogens.</title>
        <authorList>
            <person name="Condon B.J."/>
            <person name="Leng Y."/>
            <person name="Wu D."/>
            <person name="Bushley K.E."/>
            <person name="Ohm R.A."/>
            <person name="Otillar R."/>
            <person name="Martin J."/>
            <person name="Schackwitz W."/>
            <person name="Grimwood J."/>
            <person name="MohdZainudin N."/>
            <person name="Xue C."/>
            <person name="Wang R."/>
            <person name="Manning V.A."/>
            <person name="Dhillon B."/>
            <person name="Tu Z.J."/>
            <person name="Steffenson B.J."/>
            <person name="Salamov A."/>
            <person name="Sun H."/>
            <person name="Lowry S."/>
            <person name="LaButti K."/>
            <person name="Han J."/>
            <person name="Copeland A."/>
            <person name="Lindquist E."/>
            <person name="Barry K."/>
            <person name="Schmutz J."/>
            <person name="Baker S.E."/>
            <person name="Ciuffetti L.M."/>
            <person name="Grigoriev I.V."/>
            <person name="Zhong S."/>
            <person name="Turgeon B.G."/>
        </authorList>
    </citation>
    <scope>NUCLEOTIDE SEQUENCE [LARGE SCALE GENOMIC DNA]</scope>
    <source>
        <strain evidence="2 3">FI3</strain>
    </source>
</reference>
<dbReference type="PANTHER" id="PTHR39596:SF2">
    <property type="entry name" value="HET DOMAIN PROTEIN (AFU_ORTHOLOGUE AFUA_1G17550)-RELATED"/>
    <property type="match status" value="1"/>
</dbReference>
<evidence type="ECO:0000259" key="1">
    <source>
        <dbReference type="Pfam" id="PF06985"/>
    </source>
</evidence>
<dbReference type="InterPro" id="IPR010730">
    <property type="entry name" value="HET"/>
</dbReference>
<accession>W7EHC7</accession>
<dbReference type="OrthoDB" id="2426273at2759"/>
<dbReference type="PANTHER" id="PTHR39596">
    <property type="match status" value="1"/>
</dbReference>
<proteinExistence type="predicted"/>
<dbReference type="GeneID" id="26254103"/>
<evidence type="ECO:0000313" key="2">
    <source>
        <dbReference type="EMBL" id="EUN25150.1"/>
    </source>
</evidence>
<organism evidence="2 3">
    <name type="scientific">Bipolaris victoriae (strain FI3)</name>
    <name type="common">Victoria blight of oats agent</name>
    <name type="synonym">Cochliobolus victoriae</name>
    <dbReference type="NCBI Taxonomy" id="930091"/>
    <lineage>
        <taxon>Eukaryota</taxon>
        <taxon>Fungi</taxon>
        <taxon>Dikarya</taxon>
        <taxon>Ascomycota</taxon>
        <taxon>Pezizomycotina</taxon>
        <taxon>Dothideomycetes</taxon>
        <taxon>Pleosporomycetidae</taxon>
        <taxon>Pleosporales</taxon>
        <taxon>Pleosporineae</taxon>
        <taxon>Pleosporaceae</taxon>
        <taxon>Bipolaris</taxon>
    </lineage>
</organism>
<name>W7EHC7_BIPV3</name>
<dbReference type="Proteomes" id="UP000054337">
    <property type="component" value="Unassembled WGS sequence"/>
</dbReference>
<dbReference type="HOGENOM" id="CLU_009388_1_1_1"/>
<feature type="domain" description="Heterokaryon incompatibility" evidence="1">
    <location>
        <begin position="309"/>
        <end position="383"/>
    </location>
</feature>